<dbReference type="Pfam" id="PF01182">
    <property type="entry name" value="Glucosamine_iso"/>
    <property type="match status" value="1"/>
</dbReference>
<dbReference type="GO" id="GO:0006043">
    <property type="term" value="P:glucosamine catabolic process"/>
    <property type="evidence" value="ECO:0007669"/>
    <property type="project" value="TreeGrafter"/>
</dbReference>
<keyword evidence="3 6" id="KW-0378">Hydrolase</keyword>
<keyword evidence="4 6" id="KW-0119">Carbohydrate metabolism</keyword>
<dbReference type="GO" id="GO:0005975">
    <property type="term" value="P:carbohydrate metabolic process"/>
    <property type="evidence" value="ECO:0007669"/>
    <property type="project" value="InterPro"/>
</dbReference>
<dbReference type="GO" id="GO:0006046">
    <property type="term" value="P:N-acetylglucosamine catabolic process"/>
    <property type="evidence" value="ECO:0007669"/>
    <property type="project" value="TreeGrafter"/>
</dbReference>
<dbReference type="FunFam" id="3.40.50.1360:FF:000002">
    <property type="entry name" value="Glucosamine-6-phosphate deaminase"/>
    <property type="match status" value="1"/>
</dbReference>
<comment type="function">
    <text evidence="5">Catalyzes the reversible conversion of alpha-D-glucosamine 6-phosphate (GlcN-6P) into beta-D-fructose 6-phosphate (Fru-6P) and ammonium ion, a regulatory reaction step in de novo uridine diphosphate-N-acetyl-alpha-D-glucosamine (UDP-GlcNAc) biosynthesis via hexosamine pathway.</text>
</comment>
<dbReference type="GO" id="GO:0019262">
    <property type="term" value="P:N-acetylneuraminate catabolic process"/>
    <property type="evidence" value="ECO:0007669"/>
    <property type="project" value="TreeGrafter"/>
</dbReference>
<dbReference type="PANTHER" id="PTHR11280">
    <property type="entry name" value="GLUCOSAMINE-6-PHOSPHATE ISOMERASE"/>
    <property type="match status" value="1"/>
</dbReference>
<protein>
    <recommendedName>
        <fullName evidence="6">Glucosamine-6-phosphate isomerase</fullName>
        <ecNumber evidence="6">3.5.99.6</ecNumber>
    </recommendedName>
    <alternativeName>
        <fullName evidence="6">Glucosamine-6-phosphate isomerase</fullName>
    </alternativeName>
</protein>
<evidence type="ECO:0000313" key="9">
    <source>
        <dbReference type="EMBL" id="KAK5081230.1"/>
    </source>
</evidence>
<evidence type="ECO:0000259" key="8">
    <source>
        <dbReference type="Pfam" id="PF01182"/>
    </source>
</evidence>
<feature type="compositionally biased region" description="Basic and acidic residues" evidence="7">
    <location>
        <begin position="297"/>
        <end position="309"/>
    </location>
</feature>
<accession>A0AAN7Y8L6</accession>
<comment type="catalytic activity">
    <reaction evidence="1 6">
        <text>alpha-D-glucosamine 6-phosphate + H2O = beta-D-fructose 6-phosphate + NH4(+)</text>
        <dbReference type="Rhea" id="RHEA:12172"/>
        <dbReference type="ChEBI" id="CHEBI:15377"/>
        <dbReference type="ChEBI" id="CHEBI:28938"/>
        <dbReference type="ChEBI" id="CHEBI:57634"/>
        <dbReference type="ChEBI" id="CHEBI:75989"/>
        <dbReference type="EC" id="3.5.99.6"/>
    </reaction>
</comment>
<dbReference type="PROSITE" id="PS01161">
    <property type="entry name" value="GLC_GALNAC_ISOMERASE"/>
    <property type="match status" value="1"/>
</dbReference>
<evidence type="ECO:0000256" key="6">
    <source>
        <dbReference type="RuleBase" id="RU361197"/>
    </source>
</evidence>
<dbReference type="InterPro" id="IPR006148">
    <property type="entry name" value="Glc/Gal-6P_isomerase"/>
</dbReference>
<evidence type="ECO:0000256" key="2">
    <source>
        <dbReference type="ARBA" id="ARBA00005526"/>
    </source>
</evidence>
<comment type="similarity">
    <text evidence="2 6">Belongs to the glucosamine/galactosamine-6-phosphate isomerase family.</text>
</comment>
<dbReference type="Proteomes" id="UP001309876">
    <property type="component" value="Unassembled WGS sequence"/>
</dbReference>
<evidence type="ECO:0000313" key="10">
    <source>
        <dbReference type="Proteomes" id="UP001309876"/>
    </source>
</evidence>
<feature type="domain" description="Glucosamine/galactosamine-6-phosphate isomerase" evidence="8">
    <location>
        <begin position="8"/>
        <end position="233"/>
    </location>
</feature>
<dbReference type="GO" id="GO:0004342">
    <property type="term" value="F:glucosamine-6-phosphate deaminase activity"/>
    <property type="evidence" value="ECO:0007669"/>
    <property type="project" value="UniProtKB-UniRule"/>
</dbReference>
<organism evidence="9 10">
    <name type="scientific">Lithohypha guttulata</name>
    <dbReference type="NCBI Taxonomy" id="1690604"/>
    <lineage>
        <taxon>Eukaryota</taxon>
        <taxon>Fungi</taxon>
        <taxon>Dikarya</taxon>
        <taxon>Ascomycota</taxon>
        <taxon>Pezizomycotina</taxon>
        <taxon>Eurotiomycetes</taxon>
        <taxon>Chaetothyriomycetidae</taxon>
        <taxon>Chaetothyriales</taxon>
        <taxon>Trichomeriaceae</taxon>
        <taxon>Lithohypha</taxon>
    </lineage>
</organism>
<dbReference type="AlphaFoldDB" id="A0AAN7Y8L6"/>
<dbReference type="PANTHER" id="PTHR11280:SF5">
    <property type="entry name" value="GLUCOSAMINE-6-PHOSPHATE ISOMERASE"/>
    <property type="match status" value="1"/>
</dbReference>
<dbReference type="EC" id="3.5.99.6" evidence="6"/>
<evidence type="ECO:0000256" key="4">
    <source>
        <dbReference type="ARBA" id="ARBA00023277"/>
    </source>
</evidence>
<dbReference type="Gene3D" id="3.40.50.1360">
    <property type="match status" value="1"/>
</dbReference>
<evidence type="ECO:0000256" key="7">
    <source>
        <dbReference type="SAM" id="MobiDB-lite"/>
    </source>
</evidence>
<sequence>MKLIIRDDAESASEYVAQYMIKRINDFAPTPERPFVLGLPTGSSPEKIYKYLVEAYKNDNISFANVVTFNMDEYVDLAEDHPESYHSFMYKHFFAHVDVKPENVHLLNGNAPDLLVECAEYERKIREAGGIELFLGGIGPDGHIAFNEPGSSLRSRTRVAILAEDTIRANSRFFDNDISQVPKQALSVGVGTVMDAREVVLIVTGHNKAVALQKVVEGSVSQMWTASCLQMHENAIIACDDAATDEMLVKNARYFKSIERVEVEQIERKGRATVAATSEDSRSYQWRGALKKLQVDTDGANKKTHKAENGELTPDSMHGRLMDSAIGMDDIEKMEDGMKLTNMGSRVNTIEV</sequence>
<dbReference type="GO" id="GO:0042802">
    <property type="term" value="F:identical protein binding"/>
    <property type="evidence" value="ECO:0007669"/>
    <property type="project" value="TreeGrafter"/>
</dbReference>
<evidence type="ECO:0000256" key="5">
    <source>
        <dbReference type="ARBA" id="ARBA00049961"/>
    </source>
</evidence>
<keyword evidence="10" id="KW-1185">Reference proteome</keyword>
<gene>
    <name evidence="9" type="primary">NAG1_2</name>
    <name evidence="9" type="ORF">LTR05_008024</name>
</gene>
<dbReference type="GO" id="GO:0016853">
    <property type="term" value="F:isomerase activity"/>
    <property type="evidence" value="ECO:0007669"/>
    <property type="project" value="UniProtKB-KW"/>
</dbReference>
<name>A0AAN7Y8L6_9EURO</name>
<dbReference type="GO" id="GO:0005829">
    <property type="term" value="C:cytosol"/>
    <property type="evidence" value="ECO:0007669"/>
    <property type="project" value="UniProtKB-ARBA"/>
</dbReference>
<dbReference type="HAMAP" id="MF_01241">
    <property type="entry name" value="GlcN6P_deamin"/>
    <property type="match status" value="1"/>
</dbReference>
<dbReference type="InterPro" id="IPR037171">
    <property type="entry name" value="NagB/RpiA_transferase-like"/>
</dbReference>
<keyword evidence="9" id="KW-0413">Isomerase</keyword>
<dbReference type="InterPro" id="IPR018321">
    <property type="entry name" value="Glucosamine6P_isomerase_CS"/>
</dbReference>
<evidence type="ECO:0000256" key="1">
    <source>
        <dbReference type="ARBA" id="ARBA00000644"/>
    </source>
</evidence>
<reference evidence="9 10" key="1">
    <citation type="submission" date="2023-08" db="EMBL/GenBank/DDBJ databases">
        <title>Black Yeasts Isolated from many extreme environments.</title>
        <authorList>
            <person name="Coleine C."/>
            <person name="Stajich J.E."/>
            <person name="Selbmann L."/>
        </authorList>
    </citation>
    <scope>NUCLEOTIDE SEQUENCE [LARGE SCALE GENOMIC DNA]</scope>
    <source>
        <strain evidence="9 10">CCFEE 5910</strain>
    </source>
</reference>
<proteinExistence type="inferred from homology"/>
<dbReference type="CDD" id="cd01399">
    <property type="entry name" value="GlcN6P_deaminase"/>
    <property type="match status" value="1"/>
</dbReference>
<dbReference type="InterPro" id="IPR004547">
    <property type="entry name" value="Glucosamine6P_isomerase"/>
</dbReference>
<dbReference type="NCBIfam" id="TIGR00502">
    <property type="entry name" value="nagB"/>
    <property type="match status" value="1"/>
</dbReference>
<feature type="region of interest" description="Disordered" evidence="7">
    <location>
        <begin position="297"/>
        <end position="319"/>
    </location>
</feature>
<evidence type="ECO:0000256" key="3">
    <source>
        <dbReference type="ARBA" id="ARBA00022801"/>
    </source>
</evidence>
<comment type="caution">
    <text evidence="9">The sequence shown here is derived from an EMBL/GenBank/DDBJ whole genome shotgun (WGS) entry which is preliminary data.</text>
</comment>
<dbReference type="EMBL" id="JAVRRJ010000010">
    <property type="protein sequence ID" value="KAK5081230.1"/>
    <property type="molecule type" value="Genomic_DNA"/>
</dbReference>
<dbReference type="SUPFAM" id="SSF100950">
    <property type="entry name" value="NagB/RpiA/CoA transferase-like"/>
    <property type="match status" value="1"/>
</dbReference>